<organism evidence="1">
    <name type="scientific">Nilaparvata lugens</name>
    <name type="common">Brown planthopper</name>
    <dbReference type="NCBI Taxonomy" id="108931"/>
    <lineage>
        <taxon>Eukaryota</taxon>
        <taxon>Metazoa</taxon>
        <taxon>Ecdysozoa</taxon>
        <taxon>Arthropoda</taxon>
        <taxon>Hexapoda</taxon>
        <taxon>Insecta</taxon>
        <taxon>Pterygota</taxon>
        <taxon>Neoptera</taxon>
        <taxon>Paraneoptera</taxon>
        <taxon>Hemiptera</taxon>
        <taxon>Auchenorrhyncha</taxon>
        <taxon>Fulgoroidea</taxon>
        <taxon>Delphacidae</taxon>
        <taxon>Delphacinae</taxon>
        <taxon>Nilaparvata</taxon>
    </lineage>
</organism>
<dbReference type="OrthoDB" id="10330052at2759"/>
<evidence type="ECO:0000313" key="1">
    <source>
        <dbReference type="EMBL" id="QCP68954.1"/>
    </source>
</evidence>
<name>A0A6G5SX57_NILLU</name>
<reference evidence="1" key="1">
    <citation type="submission" date="2019-04" db="EMBL/GenBank/DDBJ databases">
        <authorList>
            <person name="Lu J.-B."/>
            <person name="Zhang C.-X."/>
        </authorList>
    </citation>
    <scope>NUCLEOTIDE SEQUENCE</scope>
</reference>
<protein>
    <submittedName>
        <fullName evidence="1">Serosal cuticle-related protein 2</fullName>
    </submittedName>
</protein>
<dbReference type="EMBL" id="MK775126">
    <property type="protein sequence ID" value="QCP68954.1"/>
    <property type="molecule type" value="mRNA"/>
</dbReference>
<sequence>MSGSSWVTPFSVVTHILRRAIRRHAIWYLGQLLNALRVNHSLAKSLLLTLHCSPSLSHFYSPISTPFSVESLHLLAVRRPRSRSLRNKCPLALKSQHWFRKNSKFFTHNVPNLPGFDFDSVSPFCFGPFCVKSPVSNYADWFKTGSPLPNDLHVKEIFQNPVFLIMKSLENPAKFKLALAIDGVQSIFTDPNFKIFKDFLQTPIEKNALVFPPHQFFNTRLYKSQLDGVILPQIFNVGQLTKIASSFKHIPFVAFFEKSDFDIYHFDSIYDFGKFAVFPDFIEPVVESPVPVLIKNSIH</sequence>
<proteinExistence type="evidence at transcript level"/>
<gene>
    <name evidence="1" type="primary">scrp2</name>
</gene>
<accession>A0A6G5SX57</accession>
<dbReference type="AlphaFoldDB" id="A0A6G5SX57"/>